<organism evidence="2 3">
    <name type="scientific">Methylobacterium aquaticum</name>
    <dbReference type="NCBI Taxonomy" id="270351"/>
    <lineage>
        <taxon>Bacteria</taxon>
        <taxon>Pseudomonadati</taxon>
        <taxon>Pseudomonadota</taxon>
        <taxon>Alphaproteobacteria</taxon>
        <taxon>Hyphomicrobiales</taxon>
        <taxon>Methylobacteriaceae</taxon>
        <taxon>Methylobacterium</taxon>
    </lineage>
</organism>
<dbReference type="Proteomes" id="UP000061432">
    <property type="component" value="Plasmid pMaq22A_2p"/>
</dbReference>
<accession>A0A0C6G1T9</accession>
<reference evidence="3" key="2">
    <citation type="submission" date="2015-01" db="EMBL/GenBank/DDBJ databases">
        <title>Complete genome sequence of Methylobacterium aquaticum strain 22A.</title>
        <authorList>
            <person name="Tani A."/>
            <person name="Ogura Y."/>
            <person name="Hayashi T."/>
        </authorList>
    </citation>
    <scope>NUCLEOTIDE SEQUENCE [LARGE SCALE GENOMIC DNA]</scope>
    <source>
        <strain evidence="3">MA-22A</strain>
        <plasmid evidence="3">Plasmid pMaq22A_2p DNA</plasmid>
    </source>
</reference>
<keyword evidence="2" id="KW-0614">Plasmid</keyword>
<geneLocation type="plasmid" evidence="3">
    <name>pMaq22A_2p DNA</name>
</geneLocation>
<feature type="transmembrane region" description="Helical" evidence="1">
    <location>
        <begin position="15"/>
        <end position="34"/>
    </location>
</feature>
<dbReference type="AlphaFoldDB" id="A0A0C6G1T9"/>
<evidence type="ECO:0000256" key="1">
    <source>
        <dbReference type="SAM" id="Phobius"/>
    </source>
</evidence>
<gene>
    <name evidence="2" type="ORF">Maq22A_2p40870</name>
</gene>
<dbReference type="KEGG" id="maqu:Maq22A_2p40870"/>
<keyword evidence="1" id="KW-0812">Transmembrane</keyword>
<sequence>MRRLPAATDGPPDQLAQPLFGYAFFQSLVMGRLVHRLRKKLFSKAARAYTFGVSALLLAALRLTKRWVGYGTSASDGMAEVWRLLIPTAGVFLAEQSASGRFDLPHRVESGSS</sequence>
<name>A0A0C6G1T9_9HYPH</name>
<protein>
    <submittedName>
        <fullName evidence="2">Tellurite resistance protein tehA</fullName>
    </submittedName>
</protein>
<dbReference type="EMBL" id="AP014706">
    <property type="protein sequence ID" value="BAQ49960.1"/>
    <property type="molecule type" value="Genomic_DNA"/>
</dbReference>
<evidence type="ECO:0000313" key="3">
    <source>
        <dbReference type="Proteomes" id="UP000061432"/>
    </source>
</evidence>
<keyword evidence="1" id="KW-1133">Transmembrane helix</keyword>
<evidence type="ECO:0000313" key="2">
    <source>
        <dbReference type="EMBL" id="BAQ49960.1"/>
    </source>
</evidence>
<proteinExistence type="predicted"/>
<reference evidence="2 3" key="1">
    <citation type="journal article" date="2015" name="Genome Announc.">
        <title>Complete Genome Sequence of Methylobacterium aquaticum Strain 22A, Isolated from Racomitrium japonicum Moss.</title>
        <authorList>
            <person name="Tani A."/>
            <person name="Ogura Y."/>
            <person name="Hayashi T."/>
            <person name="Kimbara K."/>
        </authorList>
    </citation>
    <scope>NUCLEOTIDE SEQUENCE [LARGE SCALE GENOMIC DNA]</scope>
    <source>
        <strain evidence="2 3">MA-22A</strain>
        <plasmid evidence="3">Plasmid pMaq22A_2p DNA</plasmid>
    </source>
</reference>
<keyword evidence="1" id="KW-0472">Membrane</keyword>